<name>A0A443HHC0_BYSSP</name>
<feature type="non-terminal residue" evidence="2">
    <location>
        <position position="60"/>
    </location>
</feature>
<evidence type="ECO:0000313" key="1">
    <source>
        <dbReference type="EMBL" id="RWQ91161.1"/>
    </source>
</evidence>
<evidence type="ECO:0000313" key="2">
    <source>
        <dbReference type="EMBL" id="RWQ91167.1"/>
    </source>
</evidence>
<dbReference type="GeneID" id="39596884"/>
<protein>
    <submittedName>
        <fullName evidence="2">Uncharacterized protein</fullName>
    </submittedName>
</protein>
<feature type="non-terminal residue" evidence="2">
    <location>
        <position position="1"/>
    </location>
</feature>
<gene>
    <name evidence="1" type="ORF">C8Q69DRAFT_381289</name>
    <name evidence="2" type="ORF">C8Q69DRAFT_386507</name>
</gene>
<organism evidence="2 3">
    <name type="scientific">Byssochlamys spectabilis</name>
    <name type="common">Paecilomyces variotii</name>
    <dbReference type="NCBI Taxonomy" id="264951"/>
    <lineage>
        <taxon>Eukaryota</taxon>
        <taxon>Fungi</taxon>
        <taxon>Dikarya</taxon>
        <taxon>Ascomycota</taxon>
        <taxon>Pezizomycotina</taxon>
        <taxon>Eurotiomycetes</taxon>
        <taxon>Eurotiomycetidae</taxon>
        <taxon>Eurotiales</taxon>
        <taxon>Thermoascaceae</taxon>
        <taxon>Paecilomyces</taxon>
    </lineage>
</organism>
<sequence length="60" mass="6874">DGPYVHPHVLSFPDGKMKTSWCNSLPDIDVRDTYSFFWKAPKGGKQIWFAVCSTPSKNWV</sequence>
<reference evidence="2 3" key="1">
    <citation type="journal article" date="2018" name="Front. Microbiol.">
        <title>Genomic and genetic insights into a cosmopolitan fungus, Paecilomyces variotii (Eurotiales).</title>
        <authorList>
            <person name="Urquhart A.S."/>
            <person name="Mondo S.J."/>
            <person name="Makela M.R."/>
            <person name="Hane J.K."/>
            <person name="Wiebenga A."/>
            <person name="He G."/>
            <person name="Mihaltcheva S."/>
            <person name="Pangilinan J."/>
            <person name="Lipzen A."/>
            <person name="Barry K."/>
            <person name="de Vries R.P."/>
            <person name="Grigoriev I.V."/>
            <person name="Idnurm A."/>
        </authorList>
    </citation>
    <scope>NUCLEOTIDE SEQUENCE [LARGE SCALE GENOMIC DNA]</scope>
    <source>
        <strain evidence="2 3">CBS 101075</strain>
    </source>
</reference>
<dbReference type="EMBL" id="RCNU01000047">
    <property type="protein sequence ID" value="RWQ91167.1"/>
    <property type="molecule type" value="Genomic_DNA"/>
</dbReference>
<dbReference type="EMBL" id="RCNU01000048">
    <property type="protein sequence ID" value="RWQ91161.1"/>
    <property type="molecule type" value="Genomic_DNA"/>
</dbReference>
<evidence type="ECO:0000313" key="3">
    <source>
        <dbReference type="Proteomes" id="UP000283841"/>
    </source>
</evidence>
<keyword evidence="3" id="KW-1185">Reference proteome</keyword>
<dbReference type="VEuPathDB" id="FungiDB:C8Q69DRAFT_381289"/>
<dbReference type="VEuPathDB" id="FungiDB:C8Q69DRAFT_386507"/>
<proteinExistence type="predicted"/>
<accession>A0A443HHC0</accession>
<dbReference type="AlphaFoldDB" id="A0A443HHC0"/>
<comment type="caution">
    <text evidence="2">The sequence shown here is derived from an EMBL/GenBank/DDBJ whole genome shotgun (WGS) entry which is preliminary data.</text>
</comment>
<dbReference type="Proteomes" id="UP000283841">
    <property type="component" value="Unassembled WGS sequence"/>
</dbReference>
<dbReference type="RefSeq" id="XP_028480806.1">
    <property type="nucleotide sequence ID" value="XM_028627607.1"/>
</dbReference>